<feature type="region of interest" description="Disordered" evidence="1">
    <location>
        <begin position="1"/>
        <end position="26"/>
    </location>
</feature>
<dbReference type="RefSeq" id="WP_058568200.1">
    <property type="nucleotide sequence ID" value="NZ_LOPW02000004.1"/>
</dbReference>
<keyword evidence="3" id="KW-1185">Reference proteome</keyword>
<proteinExistence type="predicted"/>
<evidence type="ECO:0000256" key="1">
    <source>
        <dbReference type="SAM" id="MobiDB-lite"/>
    </source>
</evidence>
<name>A0A2P4NU67_9EURY</name>
<sequence length="147" mass="16303">MGILSKLTTDERRETPHLQDPVPADTTGFETTWTASADCTVEKLRIWAVPGSEDALKLYPKIRRVRGDPDNPESHEDTDIPTYSDDGEAFITGEPDGDVYHVNAEMNEGDQIVIIADNASTDFSYRFRALPTVDYLGGIRRVIGGVF</sequence>
<feature type="region of interest" description="Disordered" evidence="1">
    <location>
        <begin position="64"/>
        <end position="95"/>
    </location>
</feature>
<protein>
    <submittedName>
        <fullName evidence="2">Uncharacterized protein</fullName>
    </submittedName>
</protein>
<dbReference type="OrthoDB" id="289832at2157"/>
<evidence type="ECO:0000313" key="3">
    <source>
        <dbReference type="Proteomes" id="UP000053621"/>
    </source>
</evidence>
<comment type="caution">
    <text evidence="2">The sequence shown here is derived from an EMBL/GenBank/DDBJ whole genome shotgun (WGS) entry which is preliminary data.</text>
</comment>
<feature type="compositionally biased region" description="Basic and acidic residues" evidence="1">
    <location>
        <begin position="8"/>
        <end position="17"/>
    </location>
</feature>
<organism evidence="2 3">
    <name type="scientific">Haloferax marisrubri</name>
    <dbReference type="NCBI Taxonomy" id="1544719"/>
    <lineage>
        <taxon>Archaea</taxon>
        <taxon>Methanobacteriati</taxon>
        <taxon>Methanobacteriota</taxon>
        <taxon>Stenosarchaea group</taxon>
        <taxon>Halobacteria</taxon>
        <taxon>Halobacteriales</taxon>
        <taxon>Haloferacaceae</taxon>
        <taxon>Haloferax</taxon>
    </lineage>
</organism>
<reference evidence="2" key="1">
    <citation type="submission" date="2017-08" db="EMBL/GenBank/DDBJ databases">
        <title>Haloferax marisrubri sp. nov., isolated from the Discovery deep brine-seawater interface in the Red Sea.</title>
        <authorList>
            <person name="Zhang G."/>
            <person name="Stingl U."/>
        </authorList>
    </citation>
    <scope>NUCLEOTIDE SEQUENCE [LARGE SCALE GENOMIC DNA]</scope>
    <source>
        <strain evidence="2">SB3</strain>
    </source>
</reference>
<accession>A0A2P4NU67</accession>
<dbReference type="EMBL" id="LOPW02000004">
    <property type="protein sequence ID" value="POG56681.1"/>
    <property type="molecule type" value="Genomic_DNA"/>
</dbReference>
<dbReference type="AlphaFoldDB" id="A0A2P4NU67"/>
<feature type="compositionally biased region" description="Basic and acidic residues" evidence="1">
    <location>
        <begin position="65"/>
        <end position="78"/>
    </location>
</feature>
<evidence type="ECO:0000313" key="2">
    <source>
        <dbReference type="EMBL" id="POG56681.1"/>
    </source>
</evidence>
<gene>
    <name evidence="2" type="ORF">AUR65_002310</name>
</gene>
<dbReference type="Proteomes" id="UP000053621">
    <property type="component" value="Unassembled WGS sequence"/>
</dbReference>